<evidence type="ECO:0000313" key="1">
    <source>
        <dbReference type="EMBL" id="PDW04956.1"/>
    </source>
</evidence>
<dbReference type="NCBIfam" id="TIGR03292">
    <property type="entry name" value="PhnH_redo"/>
    <property type="match status" value="1"/>
</dbReference>
<dbReference type="EMBL" id="NQWI01000002">
    <property type="protein sequence ID" value="PDW04956.1"/>
    <property type="molecule type" value="Genomic_DNA"/>
</dbReference>
<organism evidence="1 2">
    <name type="scientific">Candidatus Viridilinea mediisalina</name>
    <dbReference type="NCBI Taxonomy" id="2024553"/>
    <lineage>
        <taxon>Bacteria</taxon>
        <taxon>Bacillati</taxon>
        <taxon>Chloroflexota</taxon>
        <taxon>Chloroflexia</taxon>
        <taxon>Chloroflexales</taxon>
        <taxon>Chloroflexineae</taxon>
        <taxon>Oscillochloridaceae</taxon>
        <taxon>Candidatus Viridilinea</taxon>
    </lineage>
</organism>
<protein>
    <submittedName>
        <fullName evidence="1">Phosphonate C-P lyase system protein PhnH</fullName>
    </submittedName>
</protein>
<keyword evidence="1" id="KW-0456">Lyase</keyword>
<accession>A0A2A6RPV1</accession>
<comment type="caution">
    <text evidence="1">The sequence shown here is derived from an EMBL/GenBank/DDBJ whole genome shotgun (WGS) entry which is preliminary data.</text>
</comment>
<dbReference type="OrthoDB" id="154477at2"/>
<dbReference type="InterPro" id="IPR008772">
    <property type="entry name" value="Phosphonate_metab_PhnH"/>
</dbReference>
<sequence>MIAAPPTTQAYFNSRTFRILLDSLARPGTLGRLPPPPQGYDLPLLPAMQLPNHYAVAALLSLLDQGTSMAHAAGGLWLSAEHPLTRWFTLRSNAQVETPAYADYVLLHDPASAACLGDLKRGSLTFPEQSCTAFLCVAQLDEHGATWRLAGPGIAGSRTVGIPGLPANVLSVIMATRSDFPLGVDIFCIDVTGACLGLPRTTRIEEVCS</sequence>
<dbReference type="AlphaFoldDB" id="A0A2A6RPV1"/>
<name>A0A2A6RPV1_9CHLR</name>
<dbReference type="Proteomes" id="UP000220527">
    <property type="component" value="Unassembled WGS sequence"/>
</dbReference>
<dbReference type="SUPFAM" id="SSF159709">
    <property type="entry name" value="PhnH-like"/>
    <property type="match status" value="1"/>
</dbReference>
<dbReference type="GO" id="GO:0016829">
    <property type="term" value="F:lyase activity"/>
    <property type="evidence" value="ECO:0007669"/>
    <property type="project" value="UniProtKB-KW"/>
</dbReference>
<dbReference type="Pfam" id="PF05845">
    <property type="entry name" value="PhnH"/>
    <property type="match status" value="1"/>
</dbReference>
<reference evidence="2" key="1">
    <citation type="submission" date="2017-08" db="EMBL/GenBank/DDBJ databases">
        <authorList>
            <person name="Grouzdev D.S."/>
            <person name="Gaisin V.A."/>
            <person name="Rysina M.S."/>
            <person name="Gorlenko V.M."/>
        </authorList>
    </citation>
    <scope>NUCLEOTIDE SEQUENCE [LARGE SCALE GENOMIC DNA]</scope>
    <source>
        <strain evidence="2">Kir15-3F</strain>
    </source>
</reference>
<proteinExistence type="predicted"/>
<dbReference type="PIRSF" id="PIRSF020680">
    <property type="entry name" value="PhnH"/>
    <property type="match status" value="1"/>
</dbReference>
<evidence type="ECO:0000313" key="2">
    <source>
        <dbReference type="Proteomes" id="UP000220527"/>
    </source>
</evidence>
<gene>
    <name evidence="1" type="primary">phnH</name>
    <name evidence="1" type="ORF">CJ255_00835</name>
</gene>
<dbReference type="GO" id="GO:0019634">
    <property type="term" value="P:organic phosphonate metabolic process"/>
    <property type="evidence" value="ECO:0007669"/>
    <property type="project" value="InterPro"/>
</dbReference>
<dbReference type="InterPro" id="IPR038058">
    <property type="entry name" value="PhnH-like_sp"/>
</dbReference>
<dbReference type="Gene3D" id="3.40.50.11310">
    <property type="entry name" value="Bacterial phosphonate metabolism protein PhnH"/>
    <property type="match status" value="1"/>
</dbReference>
<dbReference type="RefSeq" id="WP_097642194.1">
    <property type="nucleotide sequence ID" value="NZ_NQWI01000002.1"/>
</dbReference>
<keyword evidence="2" id="KW-1185">Reference proteome</keyword>